<gene>
    <name evidence="2" type="ORF">ACRE_090850</name>
</gene>
<dbReference type="AlphaFoldDB" id="A0A086ST20"/>
<protein>
    <recommendedName>
        <fullName evidence="1">DUF6546 domain-containing protein</fullName>
    </recommendedName>
</protein>
<proteinExistence type="predicted"/>
<dbReference type="InterPro" id="IPR046676">
    <property type="entry name" value="DUF6546"/>
</dbReference>
<name>A0A086ST20_HAPC1</name>
<organism evidence="2 3">
    <name type="scientific">Hapsidospora chrysogenum (strain ATCC 11550 / CBS 779.69 / DSM 880 / IAM 14645 / JCM 23072 / IMI 49137)</name>
    <name type="common">Acremonium chrysogenum</name>
    <dbReference type="NCBI Taxonomy" id="857340"/>
    <lineage>
        <taxon>Eukaryota</taxon>
        <taxon>Fungi</taxon>
        <taxon>Dikarya</taxon>
        <taxon>Ascomycota</taxon>
        <taxon>Pezizomycotina</taxon>
        <taxon>Sordariomycetes</taxon>
        <taxon>Hypocreomycetidae</taxon>
        <taxon>Hypocreales</taxon>
        <taxon>Bionectriaceae</taxon>
        <taxon>Hapsidospora</taxon>
    </lineage>
</organism>
<dbReference type="Pfam" id="PF20183">
    <property type="entry name" value="DUF6546"/>
    <property type="match status" value="1"/>
</dbReference>
<dbReference type="HOGENOM" id="CLU_2372469_0_0_1"/>
<evidence type="ECO:0000259" key="1">
    <source>
        <dbReference type="Pfam" id="PF20183"/>
    </source>
</evidence>
<accession>A0A086ST20</accession>
<dbReference type="OrthoDB" id="3728558at2759"/>
<dbReference type="EMBL" id="JPKY01000279">
    <property type="protein sequence ID" value="KFH40252.1"/>
    <property type="molecule type" value="Genomic_DNA"/>
</dbReference>
<evidence type="ECO:0000313" key="3">
    <source>
        <dbReference type="Proteomes" id="UP000029964"/>
    </source>
</evidence>
<sequence length="106" mass="12425">MQLLWERLPRLENIVYEPWRVSRRSLKIMYDKELASAIQDALPSHVRTVSNFEVFNDQLALTLRSDAQYWGLITTNPIADIKLVRAFASKSRDFEHLPISHMIDAR</sequence>
<feature type="domain" description="DUF6546" evidence="1">
    <location>
        <begin position="42"/>
        <end position="106"/>
    </location>
</feature>
<evidence type="ECO:0000313" key="2">
    <source>
        <dbReference type="EMBL" id="KFH40252.1"/>
    </source>
</evidence>
<keyword evidence="3" id="KW-1185">Reference proteome</keyword>
<dbReference type="STRING" id="857340.A0A086ST20"/>
<dbReference type="Proteomes" id="UP000029964">
    <property type="component" value="Unassembled WGS sequence"/>
</dbReference>
<reference evidence="3" key="1">
    <citation type="journal article" date="2014" name="Genome Announc.">
        <title>Genome sequence and annotation of Acremonium chrysogenum, producer of the beta-lactam antibiotic cephalosporin C.</title>
        <authorList>
            <person name="Terfehr D."/>
            <person name="Dahlmann T.A."/>
            <person name="Specht T."/>
            <person name="Zadra I."/>
            <person name="Kuernsteiner H."/>
            <person name="Kueck U."/>
        </authorList>
    </citation>
    <scope>NUCLEOTIDE SEQUENCE [LARGE SCALE GENOMIC DNA]</scope>
    <source>
        <strain evidence="3">ATCC 11550 / CBS 779.69 / DSM 880 / IAM 14645 / JCM 23072 / IMI 49137</strain>
    </source>
</reference>
<comment type="caution">
    <text evidence="2">The sequence shown here is derived from an EMBL/GenBank/DDBJ whole genome shotgun (WGS) entry which is preliminary data.</text>
</comment>